<reference evidence="2 3" key="1">
    <citation type="journal article" date="2022" name="Front. Cell. Infect. Microbiol.">
        <title>The Genomes of Two Strains of Taenia crassiceps the Animal Model for the Study of Human Cysticercosis.</title>
        <authorList>
            <person name="Bobes R.J."/>
            <person name="Estrada K."/>
            <person name="Rios-Valencia D.G."/>
            <person name="Calderon-Gallegos A."/>
            <person name="de la Torre P."/>
            <person name="Carrero J.C."/>
            <person name="Sanchez-Flores A."/>
            <person name="Laclette J.P."/>
        </authorList>
    </citation>
    <scope>NUCLEOTIDE SEQUENCE [LARGE SCALE GENOMIC DNA]</scope>
    <source>
        <strain evidence="2">WFUcys</strain>
    </source>
</reference>
<dbReference type="EMBL" id="JAKROA010000022">
    <property type="protein sequence ID" value="KAL5102992.1"/>
    <property type="molecule type" value="Genomic_DNA"/>
</dbReference>
<keyword evidence="3" id="KW-1185">Reference proteome</keyword>
<accession>A0ABR4Q017</accession>
<feature type="region of interest" description="Disordered" evidence="1">
    <location>
        <begin position="1"/>
        <end position="23"/>
    </location>
</feature>
<dbReference type="Proteomes" id="UP001651158">
    <property type="component" value="Unassembled WGS sequence"/>
</dbReference>
<name>A0ABR4Q017_9CEST</name>
<gene>
    <name evidence="2" type="ORF">TcWFU_008086</name>
</gene>
<evidence type="ECO:0000313" key="2">
    <source>
        <dbReference type="EMBL" id="KAL5102992.1"/>
    </source>
</evidence>
<sequence length="174" mass="19246">MALIDSESHYTPQTASGSAKIVEVKDASVGADSKPEAEDFKRAILLDHWRRRLRARDFVDRLLAKEEEVKASRVRYMVTPPQTSPQPPPPAPLRMHFGAKVENGLMTEDHFCCGRQKDKSLDFSAPAGYSALSASAPVLSSSLASSSSTNTPFGWNWSHLNCPNKNLYNYYSAN</sequence>
<comment type="caution">
    <text evidence="2">The sequence shown here is derived from an EMBL/GenBank/DDBJ whole genome shotgun (WGS) entry which is preliminary data.</text>
</comment>
<protein>
    <submittedName>
        <fullName evidence="2">Uncharacterized protein</fullName>
    </submittedName>
</protein>
<organism evidence="2 3">
    <name type="scientific">Taenia crassiceps</name>
    <dbReference type="NCBI Taxonomy" id="6207"/>
    <lineage>
        <taxon>Eukaryota</taxon>
        <taxon>Metazoa</taxon>
        <taxon>Spiralia</taxon>
        <taxon>Lophotrochozoa</taxon>
        <taxon>Platyhelminthes</taxon>
        <taxon>Cestoda</taxon>
        <taxon>Eucestoda</taxon>
        <taxon>Cyclophyllidea</taxon>
        <taxon>Taeniidae</taxon>
        <taxon>Taenia</taxon>
    </lineage>
</organism>
<proteinExistence type="predicted"/>
<evidence type="ECO:0000313" key="3">
    <source>
        <dbReference type="Proteomes" id="UP001651158"/>
    </source>
</evidence>
<evidence type="ECO:0000256" key="1">
    <source>
        <dbReference type="SAM" id="MobiDB-lite"/>
    </source>
</evidence>